<organism evidence="2 3">
    <name type="scientific">Cryobacterium ruanii</name>
    <dbReference type="NCBI Taxonomy" id="1259197"/>
    <lineage>
        <taxon>Bacteria</taxon>
        <taxon>Bacillati</taxon>
        <taxon>Actinomycetota</taxon>
        <taxon>Actinomycetes</taxon>
        <taxon>Micrococcales</taxon>
        <taxon>Microbacteriaceae</taxon>
        <taxon>Cryobacterium</taxon>
    </lineage>
</organism>
<feature type="transmembrane region" description="Helical" evidence="1">
    <location>
        <begin position="307"/>
        <end position="330"/>
    </location>
</feature>
<proteinExistence type="predicted"/>
<dbReference type="Proteomes" id="UP000298154">
    <property type="component" value="Unassembled WGS sequence"/>
</dbReference>
<keyword evidence="1" id="KW-0472">Membrane</keyword>
<dbReference type="EMBL" id="SOHK01000009">
    <property type="protein sequence ID" value="TFD66787.1"/>
    <property type="molecule type" value="Genomic_DNA"/>
</dbReference>
<protein>
    <submittedName>
        <fullName evidence="2">Uncharacterized protein</fullName>
    </submittedName>
</protein>
<feature type="transmembrane region" description="Helical" evidence="1">
    <location>
        <begin position="336"/>
        <end position="356"/>
    </location>
</feature>
<dbReference type="OrthoDB" id="9771451at2"/>
<keyword evidence="3" id="KW-1185">Reference proteome</keyword>
<sequence length="382" mass="41813">MTLTVSERETVRAIEGDIFAAGDNVVHDVLAEQVSALLVLGVFDDIRGIEELATRVGSSSQYAPGALALISADSALTCEQRAFAALAAAIGYRRAGVPDRSNALLDELANLRVGWPHTEALVLHLQSINLLGANVAGLERGIALSRRANAMMPHSAGLMHGLAHLLLEYGIWHDGASSKRDATWREALELVNGALAERDWPKFHFTKGRLLLRLGVSEREISAALDELRLAADQESRSAFDSNERRLQHTIERSLAEIRRVVHAGEVALERRLDATIDEFAEKSVMMSRELGEKVAIESRAAQNQSITVIGFVTVGLAMLPLATGMFGFIETSGLWQVMLGMLGFSGILWGAVWFATWNLNRGMHKVITSMQNLDAERSERR</sequence>
<dbReference type="AlphaFoldDB" id="A0A4R9APQ5"/>
<comment type="caution">
    <text evidence="2">The sequence shown here is derived from an EMBL/GenBank/DDBJ whole genome shotgun (WGS) entry which is preliminary data.</text>
</comment>
<gene>
    <name evidence="2" type="ORF">E3T47_06345</name>
</gene>
<keyword evidence="1" id="KW-1133">Transmembrane helix</keyword>
<evidence type="ECO:0000256" key="1">
    <source>
        <dbReference type="SAM" id="Phobius"/>
    </source>
</evidence>
<keyword evidence="1" id="KW-0812">Transmembrane</keyword>
<accession>A0A4R9APQ5</accession>
<dbReference type="RefSeq" id="WP_134555305.1">
    <property type="nucleotide sequence ID" value="NZ_SOHK01000009.1"/>
</dbReference>
<evidence type="ECO:0000313" key="2">
    <source>
        <dbReference type="EMBL" id="TFD66787.1"/>
    </source>
</evidence>
<name>A0A4R9APQ5_9MICO</name>
<evidence type="ECO:0000313" key="3">
    <source>
        <dbReference type="Proteomes" id="UP000298154"/>
    </source>
</evidence>
<reference evidence="2 3" key="1">
    <citation type="submission" date="2019-03" db="EMBL/GenBank/DDBJ databases">
        <title>Genomics of glacier-inhabiting Cryobacterium strains.</title>
        <authorList>
            <person name="Liu Q."/>
            <person name="Xin Y.-H."/>
        </authorList>
    </citation>
    <scope>NUCLEOTIDE SEQUENCE [LARGE SCALE GENOMIC DNA]</scope>
    <source>
        <strain evidence="2 3">Sr36</strain>
    </source>
</reference>